<gene>
    <name evidence="1" type="ORF">QAD02_007287</name>
</gene>
<comment type="caution">
    <text evidence="1">The sequence shown here is derived from an EMBL/GenBank/DDBJ whole genome shotgun (WGS) entry which is preliminary data.</text>
</comment>
<accession>A0ACC2N7K2</accession>
<reference evidence="1" key="1">
    <citation type="submission" date="2023-04" db="EMBL/GenBank/DDBJ databases">
        <title>A chromosome-level genome assembly of the parasitoid wasp Eretmocerus hayati.</title>
        <authorList>
            <person name="Zhong Y."/>
            <person name="Liu S."/>
            <person name="Liu Y."/>
        </authorList>
    </citation>
    <scope>NUCLEOTIDE SEQUENCE</scope>
    <source>
        <strain evidence="1">ZJU_SS_LIU_2023</strain>
    </source>
</reference>
<name>A0ACC2N7K2_9HYME</name>
<evidence type="ECO:0000313" key="1">
    <source>
        <dbReference type="EMBL" id="KAJ8665625.1"/>
    </source>
</evidence>
<keyword evidence="2" id="KW-1185">Reference proteome</keyword>
<proteinExistence type="predicted"/>
<organism evidence="1 2">
    <name type="scientific">Eretmocerus hayati</name>
    <dbReference type="NCBI Taxonomy" id="131215"/>
    <lineage>
        <taxon>Eukaryota</taxon>
        <taxon>Metazoa</taxon>
        <taxon>Ecdysozoa</taxon>
        <taxon>Arthropoda</taxon>
        <taxon>Hexapoda</taxon>
        <taxon>Insecta</taxon>
        <taxon>Pterygota</taxon>
        <taxon>Neoptera</taxon>
        <taxon>Endopterygota</taxon>
        <taxon>Hymenoptera</taxon>
        <taxon>Apocrita</taxon>
        <taxon>Proctotrupomorpha</taxon>
        <taxon>Chalcidoidea</taxon>
        <taxon>Aphelinidae</taxon>
        <taxon>Aphelininae</taxon>
        <taxon>Eretmocerus</taxon>
    </lineage>
</organism>
<protein>
    <submittedName>
        <fullName evidence="1">Uncharacterized protein</fullName>
    </submittedName>
</protein>
<dbReference type="Proteomes" id="UP001239111">
    <property type="component" value="Chromosome 4"/>
</dbReference>
<dbReference type="EMBL" id="CM056744">
    <property type="protein sequence ID" value="KAJ8665625.1"/>
    <property type="molecule type" value="Genomic_DNA"/>
</dbReference>
<sequence length="423" mass="47288">MSVVNTVGSVNTDKPSLEISAVCNTPPFHFKQLLVQNLAINVPPVLFTLHLATGRPLDDLSLQCCFTDDVETQYKVNERLIGSFTGRTLSSPDITPETPSRCGQPYGSYDIYDFNHYADHEPPQAVFHQDYYYGDYCDPSISSRNNGPLITPSSNLRDTSLLSQSYHDDCAILNSFQNDGSRLGPSNNLIEIGSLESQEFQHRPISSRFNSDAPNDDESDHSEENSYREEDELSESDAGAESSNYDSSDSDSVSLPPSISQSSILQSPDNRSTDSVDTPTKVLTRKRKRAPEEWVRNKSRQAVISGHGGVSQTGCPIPEREMGPGCHPRCRNKCRSKVSYSDRKKLNCEMRGLSKREDQWKYLHELIQLHDNPNAKVKKIGVTYFLVSNGKKIKVCQTMFNDTFGNYNFNAIFTTDFISSSSS</sequence>
<evidence type="ECO:0000313" key="2">
    <source>
        <dbReference type="Proteomes" id="UP001239111"/>
    </source>
</evidence>